<dbReference type="EMBL" id="CP014500">
    <property type="protein sequence ID" value="ANB11474.1"/>
    <property type="molecule type" value="Genomic_DNA"/>
</dbReference>
<dbReference type="GeneID" id="30036401"/>
<dbReference type="EC" id="3.1.26.11" evidence="4"/>
<proteinExistence type="inferred from homology"/>
<keyword evidence="10" id="KW-0862">Zinc</keyword>
<keyword evidence="7" id="KW-0479">Metal-binding</keyword>
<evidence type="ECO:0000256" key="5">
    <source>
        <dbReference type="ARBA" id="ARBA00022694"/>
    </source>
</evidence>
<evidence type="ECO:0000256" key="2">
    <source>
        <dbReference type="ARBA" id="ARBA00001947"/>
    </source>
</evidence>
<dbReference type="PANTHER" id="PTHR12553">
    <property type="entry name" value="ZINC PHOSPHODIESTERASE ELAC PROTEIN 2"/>
    <property type="match status" value="1"/>
</dbReference>
<dbReference type="KEGG" id="slb:AWJ20_4286"/>
<evidence type="ECO:0000256" key="7">
    <source>
        <dbReference type="ARBA" id="ARBA00022723"/>
    </source>
</evidence>
<dbReference type="GO" id="GO:0042781">
    <property type="term" value="F:3'-tRNA processing endoribonuclease activity"/>
    <property type="evidence" value="ECO:0007669"/>
    <property type="project" value="UniProtKB-EC"/>
</dbReference>
<evidence type="ECO:0000313" key="13">
    <source>
        <dbReference type="Proteomes" id="UP000189580"/>
    </source>
</evidence>
<dbReference type="PANTHER" id="PTHR12553:SF49">
    <property type="entry name" value="ZINC PHOSPHODIESTERASE ELAC PROTEIN 2"/>
    <property type="match status" value="1"/>
</dbReference>
<evidence type="ECO:0000256" key="9">
    <source>
        <dbReference type="ARBA" id="ARBA00022801"/>
    </source>
</evidence>
<sequence length="750" mass="82260">MAKLQHIFLTGTVSWDTVGGLPGFLLTFGGENQGRTSVQSASVNIEPVKQSWRHFIFHEGLDVDLRSPGSTFQDELIAVEGVGIKPSLTSDSKSQSGPKRRETSAITSSSFASPQPASSYIVQILPSRGKFLVEKARELGVPKGVMYRELTEGRSVITPDGRTVHPHEVMEPAKTPPRVLVIDCPSNEYVDGVVTFPWDKHLTRKRKYEETDDNSDISSVSSISSSTSSVSGEPYDIDIKVVYHFLGESVNPFEGKYYEFITKLAHNNVLQYFCHPHYSPNTITLESLALLNDKLRNLFPSNFKKLYSIGSKLDLSDSVFSSSILDPASFKLLKSLDITTLEPQIKHEAVQDLKSTSTSATASENVNKKAKSSARSNGNGNGNDTVDMEPGAEKSADAGSTPSKDLDVSSLNVEPIIGKVEGTVESDLAVIDEPQVITLGTGSSQPSKYRNVSCTVVRVPFGNSSKAIMFDCGEGTLGSIKRNFGPVGTEKLLRELDVLYISHLHADHHLGSLSVIDEWLRVNEGNNRQLALVAPGPFKSFVAEWAAIMPTLNMGLETKRIIFIDCARFIYGKGYYNAVIEERDHSTEDDISAVLSGTKIETCRAIHCDLAYCVSVTFTDTTFKVSYSGDSRPNMFFARTIGADSDMLIHEATHENELAEEAKAKRHSTIGEAISVSRAMRAKATILTHFSQRYPKLPELGDVDILGSPLALAFDGMQMLVSEVPNQLKQVNDLRQVFAETEAQEEQLLD</sequence>
<feature type="region of interest" description="Disordered" evidence="11">
    <location>
        <begin position="87"/>
        <end position="113"/>
    </location>
</feature>
<evidence type="ECO:0000256" key="4">
    <source>
        <dbReference type="ARBA" id="ARBA00012477"/>
    </source>
</evidence>
<dbReference type="RefSeq" id="XP_018733951.1">
    <property type="nucleotide sequence ID" value="XM_018881352.1"/>
</dbReference>
<keyword evidence="6" id="KW-0540">Nuclease</keyword>
<dbReference type="Pfam" id="PF23023">
    <property type="entry name" value="Anti-Pycsar_Apyc1"/>
    <property type="match status" value="1"/>
</dbReference>
<comment type="similarity">
    <text evidence="3">Belongs to the RNase Z family.</text>
</comment>
<dbReference type="Proteomes" id="UP000189580">
    <property type="component" value="Chromosome c"/>
</dbReference>
<keyword evidence="5" id="KW-0819">tRNA processing</keyword>
<dbReference type="GO" id="GO:0046872">
    <property type="term" value="F:metal ion binding"/>
    <property type="evidence" value="ECO:0007669"/>
    <property type="project" value="UniProtKB-KW"/>
</dbReference>
<dbReference type="InterPro" id="IPR036866">
    <property type="entry name" value="RibonucZ/Hydroxyglut_hydro"/>
</dbReference>
<feature type="compositionally biased region" description="Polar residues" evidence="11">
    <location>
        <begin position="87"/>
        <end position="97"/>
    </location>
</feature>
<dbReference type="GO" id="GO:1990180">
    <property type="term" value="P:mitochondrial tRNA 3'-end processing"/>
    <property type="evidence" value="ECO:0007669"/>
    <property type="project" value="TreeGrafter"/>
</dbReference>
<evidence type="ECO:0000256" key="8">
    <source>
        <dbReference type="ARBA" id="ARBA00022759"/>
    </source>
</evidence>
<dbReference type="AlphaFoldDB" id="A0A167CBN7"/>
<dbReference type="CDD" id="cd07718">
    <property type="entry name" value="RNaseZ_ELAC1_ELAC2-C-term-like_MBL-fold"/>
    <property type="match status" value="1"/>
</dbReference>
<evidence type="ECO:0000256" key="6">
    <source>
        <dbReference type="ARBA" id="ARBA00022722"/>
    </source>
</evidence>
<dbReference type="InterPro" id="IPR047151">
    <property type="entry name" value="RNZ2-like"/>
</dbReference>
<gene>
    <name evidence="12" type="primary">TRZ1</name>
    <name evidence="12" type="ORF">AWJ20_4286</name>
</gene>
<keyword evidence="8" id="KW-0255">Endonuclease</keyword>
<evidence type="ECO:0000256" key="10">
    <source>
        <dbReference type="ARBA" id="ARBA00022833"/>
    </source>
</evidence>
<accession>A0A167CBN7</accession>
<evidence type="ECO:0000256" key="1">
    <source>
        <dbReference type="ARBA" id="ARBA00000402"/>
    </source>
</evidence>
<feature type="region of interest" description="Disordered" evidence="11">
    <location>
        <begin position="349"/>
        <end position="407"/>
    </location>
</feature>
<dbReference type="SUPFAM" id="SSF56281">
    <property type="entry name" value="Metallo-hydrolase/oxidoreductase"/>
    <property type="match status" value="2"/>
</dbReference>
<evidence type="ECO:0000256" key="11">
    <source>
        <dbReference type="SAM" id="MobiDB-lite"/>
    </source>
</evidence>
<dbReference type="Gene3D" id="3.60.15.10">
    <property type="entry name" value="Ribonuclease Z/Hydroxyacylglutathione hydrolase-like"/>
    <property type="match status" value="2"/>
</dbReference>
<organism evidence="12 13">
    <name type="scientific">Sugiyamaella lignohabitans</name>
    <dbReference type="NCBI Taxonomy" id="796027"/>
    <lineage>
        <taxon>Eukaryota</taxon>
        <taxon>Fungi</taxon>
        <taxon>Dikarya</taxon>
        <taxon>Ascomycota</taxon>
        <taxon>Saccharomycotina</taxon>
        <taxon>Dipodascomycetes</taxon>
        <taxon>Dipodascales</taxon>
        <taxon>Trichomonascaceae</taxon>
        <taxon>Sugiyamaella</taxon>
    </lineage>
</organism>
<feature type="compositionally biased region" description="Low complexity" evidence="11">
    <location>
        <begin position="216"/>
        <end position="231"/>
    </location>
</feature>
<feature type="compositionally biased region" description="Polar residues" evidence="11">
    <location>
        <begin position="353"/>
        <end position="365"/>
    </location>
</feature>
<feature type="region of interest" description="Disordered" evidence="11">
    <location>
        <begin position="207"/>
        <end position="232"/>
    </location>
</feature>
<keyword evidence="13" id="KW-1185">Reference proteome</keyword>
<comment type="cofactor">
    <cofactor evidence="2">
        <name>Zn(2+)</name>
        <dbReference type="ChEBI" id="CHEBI:29105"/>
    </cofactor>
</comment>
<protein>
    <recommendedName>
        <fullName evidence="4">ribonuclease Z</fullName>
        <ecNumber evidence="4">3.1.26.11</ecNumber>
    </recommendedName>
</protein>
<evidence type="ECO:0000313" key="12">
    <source>
        <dbReference type="EMBL" id="ANB11474.1"/>
    </source>
</evidence>
<evidence type="ECO:0000256" key="3">
    <source>
        <dbReference type="ARBA" id="ARBA00007823"/>
    </source>
</evidence>
<name>A0A167CBN7_9ASCO</name>
<dbReference type="OrthoDB" id="527344at2759"/>
<reference evidence="12 13" key="1">
    <citation type="submission" date="2016-02" db="EMBL/GenBank/DDBJ databases">
        <title>Complete genome sequence and transcriptome regulation of the pentose utilising yeast Sugiyamaella lignohabitans.</title>
        <authorList>
            <person name="Bellasio M."/>
            <person name="Peymann A."/>
            <person name="Valli M."/>
            <person name="Sipitzky M."/>
            <person name="Graf A."/>
            <person name="Sauer M."/>
            <person name="Marx H."/>
            <person name="Mattanovich D."/>
        </authorList>
    </citation>
    <scope>NUCLEOTIDE SEQUENCE [LARGE SCALE GENOMIC DNA]</scope>
    <source>
        <strain evidence="12 13">CBS 10342</strain>
    </source>
</reference>
<dbReference type="GO" id="GO:0005739">
    <property type="term" value="C:mitochondrion"/>
    <property type="evidence" value="ECO:0007669"/>
    <property type="project" value="TreeGrafter"/>
</dbReference>
<comment type="catalytic activity">
    <reaction evidence="1">
        <text>Endonucleolytic cleavage of RNA, removing extra 3' nucleotides from tRNA precursor, generating 3' termini of tRNAs. A 3'-hydroxy group is left at the tRNA terminus and a 5'-phosphoryl group is left at the trailer molecule.</text>
        <dbReference type="EC" id="3.1.26.11"/>
    </reaction>
</comment>
<keyword evidence="9" id="KW-0378">Hydrolase</keyword>